<dbReference type="EMBL" id="CP133586">
    <property type="protein sequence ID" value="WMT12767.1"/>
    <property type="molecule type" value="Genomic_DNA"/>
</dbReference>
<keyword evidence="2" id="KW-1185">Reference proteome</keyword>
<evidence type="ECO:0000313" key="2">
    <source>
        <dbReference type="Proteomes" id="UP001235341"/>
    </source>
</evidence>
<gene>
    <name evidence="1" type="ORF">RFB13_16065</name>
</gene>
<sequence>MNVMAREQDNAPHTSKFFPYTHMTTELVVMVLSYMRGGKLGKKITVPNATYWRRYWQKWRTTMNTDGLRLTTAQESWLTTPANSVVLCFWRQSMPQHVIEQLTFGPARELLTVDLDGRDVLVLNPHDGGHGSERAG</sequence>
<proteinExistence type="predicted"/>
<evidence type="ECO:0000313" key="1">
    <source>
        <dbReference type="EMBL" id="WMT12767.1"/>
    </source>
</evidence>
<name>A0ABY9PIU5_SERFO</name>
<protein>
    <submittedName>
        <fullName evidence="1">Uncharacterized protein</fullName>
    </submittedName>
</protein>
<accession>A0ABY9PIU5</accession>
<dbReference type="RefSeq" id="WP_192958249.1">
    <property type="nucleotide sequence ID" value="NZ_CP023956.1"/>
</dbReference>
<reference evidence="1 2" key="1">
    <citation type="submission" date="2023-08" db="EMBL/GenBank/DDBJ databases">
        <title>Complete Genome and Methylome dissection of Serratia fonticola NEB369.</title>
        <authorList>
            <person name="Fomenkov A."/>
            <person name="Roberts R.D."/>
        </authorList>
    </citation>
    <scope>NUCLEOTIDE SEQUENCE [LARGE SCALE GENOMIC DNA]</scope>
    <source>
        <strain evidence="1 2">NEB369</strain>
    </source>
</reference>
<dbReference type="Proteomes" id="UP001235341">
    <property type="component" value="Chromosome"/>
</dbReference>
<organism evidence="1 2">
    <name type="scientific">Serratia fonticola</name>
    <dbReference type="NCBI Taxonomy" id="47917"/>
    <lineage>
        <taxon>Bacteria</taxon>
        <taxon>Pseudomonadati</taxon>
        <taxon>Pseudomonadota</taxon>
        <taxon>Gammaproteobacteria</taxon>
        <taxon>Enterobacterales</taxon>
        <taxon>Yersiniaceae</taxon>
        <taxon>Serratia</taxon>
    </lineage>
</organism>